<feature type="chain" id="PRO_5027079404" description="Outer membrane protein beta-barrel domain-containing protein" evidence="1">
    <location>
        <begin position="25"/>
        <end position="193"/>
    </location>
</feature>
<dbReference type="Proteomes" id="UP000500938">
    <property type="component" value="Chromosome"/>
</dbReference>
<dbReference type="AlphaFoldDB" id="A0A6M4IPK6"/>
<reference evidence="2 3" key="1">
    <citation type="submission" date="2020-05" db="EMBL/GenBank/DDBJ databases">
        <title>Complete genome sequence of Gemmatimonas greenlandica TET16.</title>
        <authorList>
            <person name="Zeng Y."/>
        </authorList>
    </citation>
    <scope>NUCLEOTIDE SEQUENCE [LARGE SCALE GENOMIC DNA]</scope>
    <source>
        <strain evidence="2 3">TET16</strain>
    </source>
</reference>
<evidence type="ECO:0000256" key="1">
    <source>
        <dbReference type="SAM" id="SignalP"/>
    </source>
</evidence>
<accession>A0A6M4IPK6</accession>
<dbReference type="EMBL" id="CP053085">
    <property type="protein sequence ID" value="QJR36673.1"/>
    <property type="molecule type" value="Genomic_DNA"/>
</dbReference>
<evidence type="ECO:0000313" key="2">
    <source>
        <dbReference type="EMBL" id="QJR36673.1"/>
    </source>
</evidence>
<evidence type="ECO:0000313" key="3">
    <source>
        <dbReference type="Proteomes" id="UP000500938"/>
    </source>
</evidence>
<dbReference type="RefSeq" id="WP_171226106.1">
    <property type="nucleotide sequence ID" value="NZ_CP053085.1"/>
</dbReference>
<sequence>MRHTLVRTAALIGAFAVGATTLSAQTLREQTRGPSTRTPTQVISVNPFLPLFGYFQAEYEHRVAQNASVGISGSHTKFDDLYTSVDVKLRLYPQERVLENLGIAAGLGYGRVKRQDTVYCDPTLLIQCADDGKRSESAPTFAVEAQYQWLLGASRSTAVAIGGGAKRYFISESKSSGIERVVPTLRLTIGYAF</sequence>
<organism evidence="2 3">
    <name type="scientific">Gemmatimonas groenlandica</name>
    <dbReference type="NCBI Taxonomy" id="2732249"/>
    <lineage>
        <taxon>Bacteria</taxon>
        <taxon>Pseudomonadati</taxon>
        <taxon>Gemmatimonadota</taxon>
        <taxon>Gemmatimonadia</taxon>
        <taxon>Gemmatimonadales</taxon>
        <taxon>Gemmatimonadaceae</taxon>
        <taxon>Gemmatimonas</taxon>
    </lineage>
</organism>
<name>A0A6M4IPK6_9BACT</name>
<protein>
    <recommendedName>
        <fullName evidence="4">Outer membrane protein beta-barrel domain-containing protein</fullName>
    </recommendedName>
</protein>
<keyword evidence="3" id="KW-1185">Reference proteome</keyword>
<keyword evidence="1" id="KW-0732">Signal</keyword>
<dbReference type="KEGG" id="ggr:HKW67_14715"/>
<evidence type="ECO:0008006" key="4">
    <source>
        <dbReference type="Google" id="ProtNLM"/>
    </source>
</evidence>
<gene>
    <name evidence="2" type="ORF">HKW67_14715</name>
</gene>
<feature type="signal peptide" evidence="1">
    <location>
        <begin position="1"/>
        <end position="24"/>
    </location>
</feature>
<proteinExistence type="predicted"/>